<dbReference type="PANTHER" id="PTHR38011:SF11">
    <property type="entry name" value="2,5-DIAMINO-6-RIBOSYLAMINO-4(3H)-PYRIMIDINONE 5'-PHOSPHATE REDUCTASE"/>
    <property type="match status" value="1"/>
</dbReference>
<evidence type="ECO:0000259" key="1">
    <source>
        <dbReference type="Pfam" id="PF01872"/>
    </source>
</evidence>
<dbReference type="InterPro" id="IPR002734">
    <property type="entry name" value="RibDG_C"/>
</dbReference>
<dbReference type="PANTHER" id="PTHR38011">
    <property type="entry name" value="DIHYDROFOLATE REDUCTASE FAMILY PROTEIN (AFU_ORTHOLOGUE AFUA_8G06820)"/>
    <property type="match status" value="1"/>
</dbReference>
<dbReference type="GO" id="GO:0008703">
    <property type="term" value="F:5-amino-6-(5-phosphoribosylamino)uracil reductase activity"/>
    <property type="evidence" value="ECO:0007669"/>
    <property type="project" value="InterPro"/>
</dbReference>
<evidence type="ECO:0000313" key="3">
    <source>
        <dbReference type="Proteomes" id="UP000515344"/>
    </source>
</evidence>
<organism evidence="2 3">
    <name type="scientific">Lacibacter sediminis</name>
    <dbReference type="NCBI Taxonomy" id="2760713"/>
    <lineage>
        <taxon>Bacteria</taxon>
        <taxon>Pseudomonadati</taxon>
        <taxon>Bacteroidota</taxon>
        <taxon>Chitinophagia</taxon>
        <taxon>Chitinophagales</taxon>
        <taxon>Chitinophagaceae</taxon>
        <taxon>Lacibacter</taxon>
    </lineage>
</organism>
<dbReference type="Pfam" id="PF01872">
    <property type="entry name" value="RibD_C"/>
    <property type="match status" value="1"/>
</dbReference>
<dbReference type="KEGG" id="lacs:H4075_16740"/>
<dbReference type="RefSeq" id="WP_182801975.1">
    <property type="nucleotide sequence ID" value="NZ_CP060007.1"/>
</dbReference>
<keyword evidence="3" id="KW-1185">Reference proteome</keyword>
<sequence>MRKIIVNVAVTLDGFIEGPNGEIDWINNDAAAEMGEGTPFDQFLAGVDAVFYGRISYDLWGQFQPGNNASAAEKSLWQSVHSKTKYVFSNNKKEDGKAIFINSPITERVKEIKQEPGKNIWLYGGGSLITSFMNEDLVDAYQLAVYPVILGEGKPLFSNINKHSNLILKEINSSKSGVVFMNYERV</sequence>
<gene>
    <name evidence="2" type="ORF">H4075_16740</name>
</gene>
<accession>A0A7G5XE10</accession>
<dbReference type="SUPFAM" id="SSF53597">
    <property type="entry name" value="Dihydrofolate reductase-like"/>
    <property type="match status" value="1"/>
</dbReference>
<proteinExistence type="predicted"/>
<dbReference type="AlphaFoldDB" id="A0A7G5XE10"/>
<dbReference type="EMBL" id="CP060007">
    <property type="protein sequence ID" value="QNA43713.1"/>
    <property type="molecule type" value="Genomic_DNA"/>
</dbReference>
<feature type="domain" description="Bacterial bifunctional deaminase-reductase C-terminal" evidence="1">
    <location>
        <begin position="2"/>
        <end position="180"/>
    </location>
</feature>
<name>A0A7G5XE10_9BACT</name>
<dbReference type="Proteomes" id="UP000515344">
    <property type="component" value="Chromosome"/>
</dbReference>
<evidence type="ECO:0000313" key="2">
    <source>
        <dbReference type="EMBL" id="QNA43713.1"/>
    </source>
</evidence>
<reference evidence="3" key="1">
    <citation type="submission" date="2020-08" db="EMBL/GenBank/DDBJ databases">
        <title>Lacibacter sp. S13-6-6 genome sequencing.</title>
        <authorList>
            <person name="Jin L."/>
        </authorList>
    </citation>
    <scope>NUCLEOTIDE SEQUENCE [LARGE SCALE GENOMIC DNA]</scope>
    <source>
        <strain evidence="3">S13-6-6</strain>
    </source>
</reference>
<dbReference type="Gene3D" id="3.40.430.10">
    <property type="entry name" value="Dihydrofolate Reductase, subunit A"/>
    <property type="match status" value="1"/>
</dbReference>
<dbReference type="InterPro" id="IPR050765">
    <property type="entry name" value="Riboflavin_Biosynth_HTPR"/>
</dbReference>
<protein>
    <submittedName>
        <fullName evidence="2">Dihydrofolate reductase</fullName>
    </submittedName>
</protein>
<dbReference type="InterPro" id="IPR024072">
    <property type="entry name" value="DHFR-like_dom_sf"/>
</dbReference>
<dbReference type="GO" id="GO:0009231">
    <property type="term" value="P:riboflavin biosynthetic process"/>
    <property type="evidence" value="ECO:0007669"/>
    <property type="project" value="InterPro"/>
</dbReference>